<dbReference type="PANTHER" id="PTHR39585">
    <property type="entry name" value="FAD ASSEMBLY FACTOR SDHE"/>
    <property type="match status" value="1"/>
</dbReference>
<protein>
    <recommendedName>
        <fullName evidence="3">FAD assembly factor SdhE</fullName>
    </recommendedName>
</protein>
<evidence type="ECO:0000256" key="5">
    <source>
        <dbReference type="ARBA" id="ARBA00023186"/>
    </source>
</evidence>
<keyword evidence="7" id="KW-1185">Reference proteome</keyword>
<dbReference type="Proteomes" id="UP000094329">
    <property type="component" value="Unassembled WGS sequence"/>
</dbReference>
<comment type="subcellular location">
    <subcellularLocation>
        <location evidence="1">Cytoplasm</location>
    </subcellularLocation>
</comment>
<dbReference type="Gene3D" id="1.10.150.250">
    <property type="entry name" value="Flavinator of succinate dehydrogenase"/>
    <property type="match status" value="1"/>
</dbReference>
<evidence type="ECO:0000256" key="4">
    <source>
        <dbReference type="ARBA" id="ARBA00022490"/>
    </source>
</evidence>
<keyword evidence="5" id="KW-0143">Chaperone</keyword>
<evidence type="ECO:0000256" key="2">
    <source>
        <dbReference type="ARBA" id="ARBA00008571"/>
    </source>
</evidence>
<evidence type="ECO:0000313" key="7">
    <source>
        <dbReference type="Proteomes" id="UP000094329"/>
    </source>
</evidence>
<gene>
    <name evidence="6" type="ORF">BGC07_03910</name>
</gene>
<keyword evidence="4" id="KW-0963">Cytoplasm</keyword>
<sequence>MLLDSKRLRWACRRGMLELDLVLQPYVEKAYDTSSDRHKELFCKLLSEADQDLFVWFTQREVPKDPELAEIVAVVLEYARL</sequence>
<evidence type="ECO:0000256" key="3">
    <source>
        <dbReference type="ARBA" id="ARBA00019418"/>
    </source>
</evidence>
<evidence type="ECO:0000313" key="6">
    <source>
        <dbReference type="EMBL" id="ODN42236.1"/>
    </source>
</evidence>
<dbReference type="EMBL" id="MDTU01000001">
    <property type="protein sequence ID" value="ODN42236.1"/>
    <property type="molecule type" value="Genomic_DNA"/>
</dbReference>
<evidence type="ECO:0000256" key="1">
    <source>
        <dbReference type="ARBA" id="ARBA00004496"/>
    </source>
</evidence>
<dbReference type="InterPro" id="IPR036714">
    <property type="entry name" value="SDH_sf"/>
</dbReference>
<reference evidence="6 7" key="1">
    <citation type="submission" date="2016-08" db="EMBL/GenBank/DDBJ databases">
        <title>Draft genome sequence of Candidatus Piscirickettsia litoralis, from seawater.</title>
        <authorList>
            <person name="Wan X."/>
            <person name="Lee A.J."/>
            <person name="Hou S."/>
            <person name="Donachie S.P."/>
        </authorList>
    </citation>
    <scope>NUCLEOTIDE SEQUENCE [LARGE SCALE GENOMIC DNA]</scope>
    <source>
        <strain evidence="6 7">Y2</strain>
    </source>
</reference>
<proteinExistence type="inferred from homology"/>
<organism evidence="6 7">
    <name type="scientific">Piscirickettsia litoralis</name>
    <dbReference type="NCBI Taxonomy" id="1891921"/>
    <lineage>
        <taxon>Bacteria</taxon>
        <taxon>Pseudomonadati</taxon>
        <taxon>Pseudomonadota</taxon>
        <taxon>Gammaproteobacteria</taxon>
        <taxon>Thiotrichales</taxon>
        <taxon>Piscirickettsiaceae</taxon>
        <taxon>Piscirickettsia</taxon>
    </lineage>
</organism>
<dbReference type="RefSeq" id="WP_069312033.1">
    <property type="nucleotide sequence ID" value="NZ_MDTU01000001.1"/>
</dbReference>
<comment type="caution">
    <text evidence="6">The sequence shown here is derived from an EMBL/GenBank/DDBJ whole genome shotgun (WGS) entry which is preliminary data.</text>
</comment>
<dbReference type="PANTHER" id="PTHR39585:SF1">
    <property type="entry name" value="FAD ASSEMBLY FACTOR SDHE"/>
    <property type="match status" value="1"/>
</dbReference>
<dbReference type="Pfam" id="PF03937">
    <property type="entry name" value="Sdh5"/>
    <property type="match status" value="1"/>
</dbReference>
<comment type="similarity">
    <text evidence="2">Belongs to the SdhE FAD assembly factor family.</text>
</comment>
<accession>A0ABX3A048</accession>
<dbReference type="InterPro" id="IPR005631">
    <property type="entry name" value="SDH"/>
</dbReference>
<dbReference type="InterPro" id="IPR050531">
    <property type="entry name" value="SdhE_FAD_assembly_factor"/>
</dbReference>
<dbReference type="SUPFAM" id="SSF109910">
    <property type="entry name" value="YgfY-like"/>
    <property type="match status" value="1"/>
</dbReference>
<name>A0ABX3A048_9GAMM</name>